<accession>A0ABQ2ILG3</accession>
<comment type="similarity">
    <text evidence="1">Belongs to the AHA1 family.</text>
</comment>
<sequence length="162" mass="17801">METTRKDIASKVVQASADEIYRAIIDPQALAHWLPPRNMRARINQFEPWEGGQYRITLSYDHPDLGAKFAKSSDASDIAQGSFLKLSPGKCVVQSVEFVSDNPDFAGVMTMTYALSRAGDGTQVTIIAEHVPPGISPDDHLAGMNSTLDNLAQYMERGKMSR</sequence>
<dbReference type="EMBL" id="BMLI01000004">
    <property type="protein sequence ID" value="GGN13490.1"/>
    <property type="molecule type" value="Genomic_DNA"/>
</dbReference>
<gene>
    <name evidence="3" type="ORF">GCM10010967_57090</name>
</gene>
<evidence type="ECO:0000259" key="2">
    <source>
        <dbReference type="Pfam" id="PF08327"/>
    </source>
</evidence>
<proteinExistence type="inferred from homology"/>
<dbReference type="SUPFAM" id="SSF55961">
    <property type="entry name" value="Bet v1-like"/>
    <property type="match status" value="1"/>
</dbReference>
<dbReference type="InterPro" id="IPR023393">
    <property type="entry name" value="START-like_dom_sf"/>
</dbReference>
<name>A0ABQ2ILG3_9BACT</name>
<evidence type="ECO:0000256" key="1">
    <source>
        <dbReference type="ARBA" id="ARBA00006817"/>
    </source>
</evidence>
<evidence type="ECO:0000313" key="4">
    <source>
        <dbReference type="Proteomes" id="UP000632339"/>
    </source>
</evidence>
<keyword evidence="4" id="KW-1185">Reference proteome</keyword>
<dbReference type="Gene3D" id="3.30.530.20">
    <property type="match status" value="1"/>
</dbReference>
<reference evidence="4" key="1">
    <citation type="journal article" date="2019" name="Int. J. Syst. Evol. Microbiol.">
        <title>The Global Catalogue of Microorganisms (GCM) 10K type strain sequencing project: providing services to taxonomists for standard genome sequencing and annotation.</title>
        <authorList>
            <consortium name="The Broad Institute Genomics Platform"/>
            <consortium name="The Broad Institute Genome Sequencing Center for Infectious Disease"/>
            <person name="Wu L."/>
            <person name="Ma J."/>
        </authorList>
    </citation>
    <scope>NUCLEOTIDE SEQUENCE [LARGE SCALE GENOMIC DNA]</scope>
    <source>
        <strain evidence="4">CGMCC 1.6375</strain>
    </source>
</reference>
<evidence type="ECO:0000313" key="3">
    <source>
        <dbReference type="EMBL" id="GGN13490.1"/>
    </source>
</evidence>
<comment type="caution">
    <text evidence="3">The sequence shown here is derived from an EMBL/GenBank/DDBJ whole genome shotgun (WGS) entry which is preliminary data.</text>
</comment>
<dbReference type="Pfam" id="PF08327">
    <property type="entry name" value="AHSA1"/>
    <property type="match status" value="1"/>
</dbReference>
<dbReference type="Proteomes" id="UP000632339">
    <property type="component" value="Unassembled WGS sequence"/>
</dbReference>
<organism evidence="3 4">
    <name type="scientific">Dyadobacter beijingensis</name>
    <dbReference type="NCBI Taxonomy" id="365489"/>
    <lineage>
        <taxon>Bacteria</taxon>
        <taxon>Pseudomonadati</taxon>
        <taxon>Bacteroidota</taxon>
        <taxon>Cytophagia</taxon>
        <taxon>Cytophagales</taxon>
        <taxon>Spirosomataceae</taxon>
        <taxon>Dyadobacter</taxon>
    </lineage>
</organism>
<dbReference type="RefSeq" id="WP_019945415.1">
    <property type="nucleotide sequence ID" value="NZ_BMLI01000004.1"/>
</dbReference>
<dbReference type="InterPro" id="IPR013538">
    <property type="entry name" value="ASHA1/2-like_C"/>
</dbReference>
<protein>
    <recommendedName>
        <fullName evidence="2">Activator of Hsp90 ATPase homologue 1/2-like C-terminal domain-containing protein</fullName>
    </recommendedName>
</protein>
<feature type="domain" description="Activator of Hsp90 ATPase homologue 1/2-like C-terminal" evidence="2">
    <location>
        <begin position="15"/>
        <end position="156"/>
    </location>
</feature>